<feature type="region of interest" description="Disordered" evidence="1">
    <location>
        <begin position="111"/>
        <end position="203"/>
    </location>
</feature>
<gene>
    <name evidence="2" type="ORF">U9M48_037221</name>
</gene>
<dbReference type="Proteomes" id="UP001341281">
    <property type="component" value="Chromosome 08"/>
</dbReference>
<name>A0AAQ3UKQ4_PASNO</name>
<organism evidence="2 3">
    <name type="scientific">Paspalum notatum var. saurae</name>
    <dbReference type="NCBI Taxonomy" id="547442"/>
    <lineage>
        <taxon>Eukaryota</taxon>
        <taxon>Viridiplantae</taxon>
        <taxon>Streptophyta</taxon>
        <taxon>Embryophyta</taxon>
        <taxon>Tracheophyta</taxon>
        <taxon>Spermatophyta</taxon>
        <taxon>Magnoliopsida</taxon>
        <taxon>Liliopsida</taxon>
        <taxon>Poales</taxon>
        <taxon>Poaceae</taxon>
        <taxon>PACMAD clade</taxon>
        <taxon>Panicoideae</taxon>
        <taxon>Andropogonodae</taxon>
        <taxon>Paspaleae</taxon>
        <taxon>Paspalinae</taxon>
        <taxon>Paspalum</taxon>
    </lineage>
</organism>
<proteinExistence type="predicted"/>
<reference evidence="2 3" key="1">
    <citation type="submission" date="2024-02" db="EMBL/GenBank/DDBJ databases">
        <title>High-quality chromosome-scale genome assembly of Pensacola bahiagrass (Paspalum notatum Flugge var. saurae).</title>
        <authorList>
            <person name="Vega J.M."/>
            <person name="Podio M."/>
            <person name="Orjuela J."/>
            <person name="Siena L.A."/>
            <person name="Pessino S.C."/>
            <person name="Combes M.C."/>
            <person name="Mariac C."/>
            <person name="Albertini E."/>
            <person name="Pupilli F."/>
            <person name="Ortiz J.P.A."/>
            <person name="Leblanc O."/>
        </authorList>
    </citation>
    <scope>NUCLEOTIDE SEQUENCE [LARGE SCALE GENOMIC DNA]</scope>
    <source>
        <strain evidence="2">R1</strain>
        <tissue evidence="2">Leaf</tissue>
    </source>
</reference>
<dbReference type="AlphaFoldDB" id="A0AAQ3UKQ4"/>
<protein>
    <submittedName>
        <fullName evidence="2">Uncharacterized protein</fullName>
    </submittedName>
</protein>
<keyword evidence="3" id="KW-1185">Reference proteome</keyword>
<evidence type="ECO:0000313" key="2">
    <source>
        <dbReference type="EMBL" id="WVZ90984.1"/>
    </source>
</evidence>
<feature type="compositionally biased region" description="Low complexity" evidence="1">
    <location>
        <begin position="165"/>
        <end position="180"/>
    </location>
</feature>
<sequence length="278" mass="27482">STSRSIHSSLYLFFSPGALSSSLLSPRAAAPLRGQAGGGGPPCAAGPRRRPGSPPSSRAARRPGHGGTSARGTATQRGTTPNPTRGGACGCLARPARGGGWPTVAARLSSELTSGASTRARRNQRARHGDPARHHPRPHARRGGGVLEDGDGRARARAPPFLLPGRSSSGNGRNSGVGSSCSGGGRLPRQHASVGRRAVRPSASADAAACGAAGLERERERGGGGAQAFGGGAAAASRGRPKCSAAAATSAAAAAAAAAAADFTARTVDGFSSYCCKV</sequence>
<dbReference type="EMBL" id="CP144752">
    <property type="protein sequence ID" value="WVZ90984.1"/>
    <property type="molecule type" value="Genomic_DNA"/>
</dbReference>
<feature type="region of interest" description="Disordered" evidence="1">
    <location>
        <begin position="30"/>
        <end position="91"/>
    </location>
</feature>
<feature type="non-terminal residue" evidence="2">
    <location>
        <position position="278"/>
    </location>
</feature>
<evidence type="ECO:0000313" key="3">
    <source>
        <dbReference type="Proteomes" id="UP001341281"/>
    </source>
</evidence>
<evidence type="ECO:0000256" key="1">
    <source>
        <dbReference type="SAM" id="MobiDB-lite"/>
    </source>
</evidence>
<feature type="compositionally biased region" description="Polar residues" evidence="1">
    <location>
        <begin position="70"/>
        <end position="83"/>
    </location>
</feature>
<accession>A0AAQ3UKQ4</accession>